<dbReference type="InterPro" id="IPR029044">
    <property type="entry name" value="Nucleotide-diphossugar_trans"/>
</dbReference>
<comment type="similarity">
    <text evidence="1">Belongs to the glycosyltransferase 64 family.</text>
</comment>
<dbReference type="AlphaFoldDB" id="A0AAV3QQA5"/>
<dbReference type="Pfam" id="PF09258">
    <property type="entry name" value="Glyco_transf_64"/>
    <property type="match status" value="1"/>
</dbReference>
<evidence type="ECO:0000256" key="3">
    <source>
        <dbReference type="ARBA" id="ARBA00023157"/>
    </source>
</evidence>
<protein>
    <submittedName>
        <fullName evidence="5">Glycosyltransferase</fullName>
    </submittedName>
</protein>
<keyword evidence="3" id="KW-1015">Disulfide bond</keyword>
<evidence type="ECO:0000259" key="4">
    <source>
        <dbReference type="Pfam" id="PF09258"/>
    </source>
</evidence>
<dbReference type="FunFam" id="3.90.550.10:FF:000221">
    <property type="entry name" value="Glycosyltransferase family protein 47"/>
    <property type="match status" value="1"/>
</dbReference>
<dbReference type="GO" id="GO:0016757">
    <property type="term" value="F:glycosyltransferase activity"/>
    <property type="evidence" value="ECO:0007669"/>
    <property type="project" value="InterPro"/>
</dbReference>
<dbReference type="InterPro" id="IPR053318">
    <property type="entry name" value="GT64"/>
</dbReference>
<dbReference type="InterPro" id="IPR015338">
    <property type="entry name" value="GT64_dom"/>
</dbReference>
<name>A0AAV3QQA5_LITER</name>
<reference evidence="5 6" key="1">
    <citation type="submission" date="2024-01" db="EMBL/GenBank/DDBJ databases">
        <title>The complete chloroplast genome sequence of Lithospermum erythrorhizon: insights into the phylogenetic relationship among Boraginaceae species and the maternal lineages of purple gromwells.</title>
        <authorList>
            <person name="Okada T."/>
            <person name="Watanabe K."/>
        </authorList>
    </citation>
    <scope>NUCLEOTIDE SEQUENCE [LARGE SCALE GENOMIC DNA]</scope>
</reference>
<dbReference type="SUPFAM" id="SSF53448">
    <property type="entry name" value="Nucleotide-diphospho-sugar transferases"/>
    <property type="match status" value="1"/>
</dbReference>
<feature type="domain" description="Glycosyl transferase 64" evidence="4">
    <location>
        <begin position="26"/>
        <end position="299"/>
    </location>
</feature>
<evidence type="ECO:0000256" key="1">
    <source>
        <dbReference type="ARBA" id="ARBA00008700"/>
    </source>
</evidence>
<sequence>MGISRLLDQQQCPDRADTQTLNSDQMTVIINGYSENRIPVLQSIAATYSVSDSVALVAILWCNPTTNSQILLHLSQNVSTHSASIGSAPIIFVQSQSSSLNARFFPWDFIQTRGVLICDDDIHPDLNSIAFSFHVWKENPDKISGLFARSHAYDLAHKSWIYTMESRKYSIVLTKFMILKLDYLFKYSCGGGQEYVRLREIVDERNNCEDILMNVMVADEINRGPVLVAAEKGVRDFGDARNEGNDNSARVVEESGGVRAVGLSSRNGDHRKRRGDCISEFHMILGKMPLRYSYGKVADSIGEQGLCLKNGKLVFCDQQISV</sequence>
<keyword evidence="6" id="KW-1185">Reference proteome</keyword>
<comment type="caution">
    <text evidence="5">The sequence shown here is derived from an EMBL/GenBank/DDBJ whole genome shotgun (WGS) entry which is preliminary data.</text>
</comment>
<keyword evidence="2" id="KW-0808">Transferase</keyword>
<proteinExistence type="inferred from homology"/>
<dbReference type="PANTHER" id="PTHR48409:SF1">
    <property type="entry name" value="GLYCOSYLTRANSFERASE FAMILY PROTEIN 64 C3"/>
    <property type="match status" value="1"/>
</dbReference>
<dbReference type="EMBL" id="BAABME010022156">
    <property type="protein sequence ID" value="GAA0165152.1"/>
    <property type="molecule type" value="Genomic_DNA"/>
</dbReference>
<dbReference type="PANTHER" id="PTHR48409">
    <property type="entry name" value="GLYCOSYLTRANSFERASE FAMILY PROTEIN 64 C3"/>
    <property type="match status" value="1"/>
</dbReference>
<gene>
    <name evidence="5" type="ORF">LIER_39923</name>
</gene>
<evidence type="ECO:0000256" key="2">
    <source>
        <dbReference type="ARBA" id="ARBA00022679"/>
    </source>
</evidence>
<accession>A0AAV3QQA5</accession>
<dbReference type="Gene3D" id="3.90.550.10">
    <property type="entry name" value="Spore Coat Polysaccharide Biosynthesis Protein SpsA, Chain A"/>
    <property type="match status" value="1"/>
</dbReference>
<organism evidence="5 6">
    <name type="scientific">Lithospermum erythrorhizon</name>
    <name type="common">Purple gromwell</name>
    <name type="synonym">Lithospermum officinale var. erythrorhizon</name>
    <dbReference type="NCBI Taxonomy" id="34254"/>
    <lineage>
        <taxon>Eukaryota</taxon>
        <taxon>Viridiplantae</taxon>
        <taxon>Streptophyta</taxon>
        <taxon>Embryophyta</taxon>
        <taxon>Tracheophyta</taxon>
        <taxon>Spermatophyta</taxon>
        <taxon>Magnoliopsida</taxon>
        <taxon>eudicotyledons</taxon>
        <taxon>Gunneridae</taxon>
        <taxon>Pentapetalae</taxon>
        <taxon>asterids</taxon>
        <taxon>lamiids</taxon>
        <taxon>Boraginales</taxon>
        <taxon>Boraginaceae</taxon>
        <taxon>Boraginoideae</taxon>
        <taxon>Lithospermeae</taxon>
        <taxon>Lithospermum</taxon>
    </lineage>
</organism>
<dbReference type="GO" id="GO:0016020">
    <property type="term" value="C:membrane"/>
    <property type="evidence" value="ECO:0007669"/>
    <property type="project" value="InterPro"/>
</dbReference>
<evidence type="ECO:0000313" key="5">
    <source>
        <dbReference type="EMBL" id="GAA0165152.1"/>
    </source>
</evidence>
<dbReference type="Proteomes" id="UP001454036">
    <property type="component" value="Unassembled WGS sequence"/>
</dbReference>
<evidence type="ECO:0000313" key="6">
    <source>
        <dbReference type="Proteomes" id="UP001454036"/>
    </source>
</evidence>